<organism evidence="5 6">
    <name type="scientific">Peribacillus loiseleuriae</name>
    <dbReference type="NCBI Taxonomy" id="1679170"/>
    <lineage>
        <taxon>Bacteria</taxon>
        <taxon>Bacillati</taxon>
        <taxon>Bacillota</taxon>
        <taxon>Bacilli</taxon>
        <taxon>Bacillales</taxon>
        <taxon>Bacillaceae</taxon>
        <taxon>Peribacillus</taxon>
    </lineage>
</organism>
<protein>
    <recommendedName>
        <fullName evidence="4">TNase-like domain-containing protein</fullName>
    </recommendedName>
</protein>
<dbReference type="PANTHER" id="PTHR12302">
    <property type="entry name" value="EBNA2 BINDING PROTEIN P100"/>
    <property type="match status" value="1"/>
</dbReference>
<dbReference type="GO" id="GO:0004519">
    <property type="term" value="F:endonuclease activity"/>
    <property type="evidence" value="ECO:0007669"/>
    <property type="project" value="UniProtKB-KW"/>
</dbReference>
<keyword evidence="6" id="KW-1185">Reference proteome</keyword>
<evidence type="ECO:0000259" key="4">
    <source>
        <dbReference type="PROSITE" id="PS50830"/>
    </source>
</evidence>
<dbReference type="GO" id="GO:0016787">
    <property type="term" value="F:hydrolase activity"/>
    <property type="evidence" value="ECO:0007669"/>
    <property type="project" value="UniProtKB-KW"/>
</dbReference>
<evidence type="ECO:0000313" key="5">
    <source>
        <dbReference type="EMBL" id="KMY52255.1"/>
    </source>
</evidence>
<gene>
    <name evidence="5" type="ORF">AC625_06835</name>
</gene>
<keyword evidence="1" id="KW-0540">Nuclease</keyword>
<dbReference type="Proteomes" id="UP000037146">
    <property type="component" value="Unassembled WGS sequence"/>
</dbReference>
<feature type="domain" description="TNase-like" evidence="4">
    <location>
        <begin position="37"/>
        <end position="171"/>
    </location>
</feature>
<dbReference type="PANTHER" id="PTHR12302:SF3">
    <property type="entry name" value="SERINE_THREONINE-PROTEIN KINASE 31"/>
    <property type="match status" value="1"/>
</dbReference>
<dbReference type="Gene3D" id="2.40.50.90">
    <property type="match status" value="1"/>
</dbReference>
<dbReference type="Pfam" id="PF00565">
    <property type="entry name" value="SNase"/>
    <property type="match status" value="1"/>
</dbReference>
<dbReference type="SUPFAM" id="SSF50199">
    <property type="entry name" value="Staphylococcal nuclease"/>
    <property type="match status" value="1"/>
</dbReference>
<dbReference type="PROSITE" id="PS01123">
    <property type="entry name" value="TNASE_1"/>
    <property type="match status" value="1"/>
</dbReference>
<dbReference type="PROSITE" id="PS50830">
    <property type="entry name" value="TNASE_3"/>
    <property type="match status" value="1"/>
</dbReference>
<evidence type="ECO:0000256" key="3">
    <source>
        <dbReference type="ARBA" id="ARBA00022801"/>
    </source>
</evidence>
<dbReference type="EMBL" id="LFZW01000001">
    <property type="protein sequence ID" value="KMY52255.1"/>
    <property type="molecule type" value="Genomic_DNA"/>
</dbReference>
<proteinExistence type="predicted"/>
<dbReference type="CDD" id="cd00175">
    <property type="entry name" value="SNc"/>
    <property type="match status" value="1"/>
</dbReference>
<dbReference type="SMART" id="SM00318">
    <property type="entry name" value="SNc"/>
    <property type="match status" value="1"/>
</dbReference>
<evidence type="ECO:0000313" key="6">
    <source>
        <dbReference type="Proteomes" id="UP000037146"/>
    </source>
</evidence>
<name>A0A0K9H086_9BACI</name>
<dbReference type="AlphaFoldDB" id="A0A0K9H086"/>
<dbReference type="PATRIC" id="fig|1679170.3.peg.1471"/>
<dbReference type="GO" id="GO:0003676">
    <property type="term" value="F:nucleic acid binding"/>
    <property type="evidence" value="ECO:0007669"/>
    <property type="project" value="InterPro"/>
</dbReference>
<dbReference type="STRING" id="1679170.AC625_06835"/>
<reference evidence="6" key="1">
    <citation type="submission" date="2015-07" db="EMBL/GenBank/DDBJ databases">
        <title>Genome sequencing project for genomic taxonomy and phylogenomics of Bacillus-like bacteria.</title>
        <authorList>
            <person name="Liu B."/>
            <person name="Wang J."/>
            <person name="Zhu Y."/>
            <person name="Liu G."/>
            <person name="Chen Q."/>
            <person name="Chen Z."/>
            <person name="Lan J."/>
            <person name="Che J."/>
            <person name="Ge C."/>
            <person name="Shi H."/>
            <person name="Pan Z."/>
            <person name="Liu X."/>
        </authorList>
    </citation>
    <scope>NUCLEOTIDE SEQUENCE [LARGE SCALE GENOMIC DNA]</scope>
    <source>
        <strain evidence="6">FJAT-27997</strain>
    </source>
</reference>
<evidence type="ECO:0000256" key="1">
    <source>
        <dbReference type="ARBA" id="ARBA00022722"/>
    </source>
</evidence>
<evidence type="ECO:0000256" key="2">
    <source>
        <dbReference type="ARBA" id="ARBA00022759"/>
    </source>
</evidence>
<accession>A0A0K9H086</accession>
<dbReference type="InterPro" id="IPR016071">
    <property type="entry name" value="Staphylococal_nuclease_OB-fold"/>
</dbReference>
<dbReference type="InterPro" id="IPR002071">
    <property type="entry name" value="Thermonucl_AS"/>
</dbReference>
<keyword evidence="2" id="KW-0255">Endonuclease</keyword>
<dbReference type="InterPro" id="IPR035437">
    <property type="entry name" value="SNase_OB-fold_sf"/>
</dbReference>
<comment type="caution">
    <text evidence="5">The sequence shown here is derived from an EMBL/GenBank/DDBJ whole genome shotgun (WGS) entry which is preliminary data.</text>
</comment>
<sequence>MIFAFICCMTLIGCSNSQNTNESNHPHKTDLAEVKTSTIPASIVRVVDGDTIKIKLDNSKEETVRLLLVDTPESVHPTKPVQPFAIEASDFVKKLLPVGTDVEIELGTNERDKYGRLLAYLYTNEKMVNQLLLEKGYARVAYVFAPNTKYIDEFRDIQEKAQLNEIGIWSIENYATSTGFAEKKQKENESPIACTNPEIKGNINSKGEKIYHVKGGQHYEQTKPEMLFCTEKDALKAGFRNAKR</sequence>
<keyword evidence="3" id="KW-0378">Hydrolase</keyword>